<comment type="caution">
    <text evidence="2">The sequence shown here is derived from an EMBL/GenBank/DDBJ whole genome shotgun (WGS) entry which is preliminary data.</text>
</comment>
<proteinExistence type="predicted"/>
<evidence type="ECO:0000313" key="3">
    <source>
        <dbReference type="Proteomes" id="UP001177670"/>
    </source>
</evidence>
<dbReference type="AlphaFoldDB" id="A0AA40FL74"/>
<reference evidence="2" key="1">
    <citation type="submission" date="2021-10" db="EMBL/GenBank/DDBJ databases">
        <title>Melipona bicolor Genome sequencing and assembly.</title>
        <authorList>
            <person name="Araujo N.S."/>
            <person name="Arias M.C."/>
        </authorList>
    </citation>
    <scope>NUCLEOTIDE SEQUENCE</scope>
    <source>
        <strain evidence="2">USP_2M_L1-L4_2017</strain>
        <tissue evidence="2">Whole body</tissue>
    </source>
</reference>
<keyword evidence="3" id="KW-1185">Reference proteome</keyword>
<feature type="region of interest" description="Disordered" evidence="1">
    <location>
        <begin position="82"/>
        <end position="161"/>
    </location>
</feature>
<feature type="region of interest" description="Disordered" evidence="1">
    <location>
        <begin position="27"/>
        <end position="64"/>
    </location>
</feature>
<protein>
    <submittedName>
        <fullName evidence="2">Uncharacterized protein</fullName>
    </submittedName>
</protein>
<feature type="compositionally biased region" description="Basic and acidic residues" evidence="1">
    <location>
        <begin position="33"/>
        <end position="47"/>
    </location>
</feature>
<evidence type="ECO:0000256" key="1">
    <source>
        <dbReference type="SAM" id="MobiDB-lite"/>
    </source>
</evidence>
<feature type="compositionally biased region" description="Pro residues" evidence="1">
    <location>
        <begin position="113"/>
        <end position="136"/>
    </location>
</feature>
<dbReference type="Proteomes" id="UP001177670">
    <property type="component" value="Unassembled WGS sequence"/>
</dbReference>
<evidence type="ECO:0000313" key="2">
    <source>
        <dbReference type="EMBL" id="KAK1121188.1"/>
    </source>
</evidence>
<accession>A0AA40FL74</accession>
<gene>
    <name evidence="2" type="ORF">K0M31_010495</name>
</gene>
<organism evidence="2 3">
    <name type="scientific">Melipona bicolor</name>
    <dbReference type="NCBI Taxonomy" id="60889"/>
    <lineage>
        <taxon>Eukaryota</taxon>
        <taxon>Metazoa</taxon>
        <taxon>Ecdysozoa</taxon>
        <taxon>Arthropoda</taxon>
        <taxon>Hexapoda</taxon>
        <taxon>Insecta</taxon>
        <taxon>Pterygota</taxon>
        <taxon>Neoptera</taxon>
        <taxon>Endopterygota</taxon>
        <taxon>Hymenoptera</taxon>
        <taxon>Apocrita</taxon>
        <taxon>Aculeata</taxon>
        <taxon>Apoidea</taxon>
        <taxon>Anthophila</taxon>
        <taxon>Apidae</taxon>
        <taxon>Melipona</taxon>
    </lineage>
</organism>
<sequence>MPNNLFTTDFKLEQTTTMETAYLTYQHVGSSHSRHEEHRPRDTKRETPPLSNSHAAKKKNSVHLTREPFGFAVLRSGKRDWQYRGRPGTQQYAYPGVNYLDESPGESPAISLPTPPPPPLMAALPPPPPPPQPPPRRPPRRSVTFAESPPKSPKKSRFSPFVRRPSITMLDIAVPWTPASPRVWSGRPGDYKPEYIT</sequence>
<feature type="region of interest" description="Disordered" evidence="1">
    <location>
        <begin position="178"/>
        <end position="197"/>
    </location>
</feature>
<name>A0AA40FL74_9HYME</name>
<dbReference type="EMBL" id="JAHYIQ010000027">
    <property type="protein sequence ID" value="KAK1121188.1"/>
    <property type="molecule type" value="Genomic_DNA"/>
</dbReference>